<evidence type="ECO:0000313" key="1">
    <source>
        <dbReference type="EnsemblMetazoa" id="PPA25866.1"/>
    </source>
</evidence>
<dbReference type="PANTHER" id="PTHR34401:SF6">
    <property type="entry name" value="DUF19 DOMAIN-CONTAINING PROTEIN"/>
    <property type="match status" value="1"/>
</dbReference>
<accession>A0A8R1UFL6</accession>
<organism evidence="1 2">
    <name type="scientific">Pristionchus pacificus</name>
    <name type="common">Parasitic nematode worm</name>
    <dbReference type="NCBI Taxonomy" id="54126"/>
    <lineage>
        <taxon>Eukaryota</taxon>
        <taxon>Metazoa</taxon>
        <taxon>Ecdysozoa</taxon>
        <taxon>Nematoda</taxon>
        <taxon>Chromadorea</taxon>
        <taxon>Rhabditida</taxon>
        <taxon>Rhabditina</taxon>
        <taxon>Diplogasteromorpha</taxon>
        <taxon>Diplogasteroidea</taxon>
        <taxon>Neodiplogasteridae</taxon>
        <taxon>Pristionchus</taxon>
    </lineage>
</organism>
<dbReference type="PANTHER" id="PTHR34401">
    <property type="entry name" value="PROTEIN CBG12388-RELATED"/>
    <property type="match status" value="1"/>
</dbReference>
<evidence type="ECO:0000313" key="2">
    <source>
        <dbReference type="Proteomes" id="UP000005239"/>
    </source>
</evidence>
<reference evidence="1" key="2">
    <citation type="submission" date="2022-06" db="UniProtKB">
        <authorList>
            <consortium name="EnsemblMetazoa"/>
        </authorList>
    </citation>
    <scope>IDENTIFICATION</scope>
    <source>
        <strain evidence="1">PS312</strain>
    </source>
</reference>
<gene>
    <name evidence="1" type="primary">WBGene00115420</name>
</gene>
<dbReference type="EnsemblMetazoa" id="PPA25866.1">
    <property type="protein sequence ID" value="PPA25866.1"/>
    <property type="gene ID" value="WBGene00115420"/>
</dbReference>
<keyword evidence="2" id="KW-1185">Reference proteome</keyword>
<dbReference type="OrthoDB" id="5896572at2759"/>
<dbReference type="Proteomes" id="UP000005239">
    <property type="component" value="Unassembled WGS sequence"/>
</dbReference>
<reference evidence="2" key="1">
    <citation type="journal article" date="2008" name="Nat. Genet.">
        <title>The Pristionchus pacificus genome provides a unique perspective on nematode lifestyle and parasitism.</title>
        <authorList>
            <person name="Dieterich C."/>
            <person name="Clifton S.W."/>
            <person name="Schuster L.N."/>
            <person name="Chinwalla A."/>
            <person name="Delehaunty K."/>
            <person name="Dinkelacker I."/>
            <person name="Fulton L."/>
            <person name="Fulton R."/>
            <person name="Godfrey J."/>
            <person name="Minx P."/>
            <person name="Mitreva M."/>
            <person name="Roeseler W."/>
            <person name="Tian H."/>
            <person name="Witte H."/>
            <person name="Yang S.P."/>
            <person name="Wilson R.K."/>
            <person name="Sommer R.J."/>
        </authorList>
    </citation>
    <scope>NUCLEOTIDE SEQUENCE [LARGE SCALE GENOMIC DNA]</scope>
    <source>
        <strain evidence="2">PS312</strain>
    </source>
</reference>
<accession>A0A2A6BHN6</accession>
<sequence>MRLLSFTLLLLSIALSSLAAPTEPTAEDPKTSIETVWYNVTKTIIHTVTEPSVAEKPACACPEEPVTNEEPTVLADAPAATLDKCTCEVSEACRKESLDSMDKCMDECDSTIEYGNSDKLEDYRKCFTKNSATVVESEKCLFEDMKDHCTTANTTETIEEATFEAPEYKSESGELKNNTVWKRHGEKYDNLQTFFHCTKNCIHKKLQECTANKKCALQLPKADEFAAKMIKCTKNSLKISNALLNTCTCLAWTNGVKELQGSCAVIGNSYYVNKA</sequence>
<dbReference type="AlphaFoldDB" id="A0A2A6BHN6"/>
<protein>
    <submittedName>
        <fullName evidence="1">Uncharacterized protein</fullName>
    </submittedName>
</protein>
<proteinExistence type="predicted"/>
<name>A0A2A6BHN6_PRIPA</name>